<evidence type="ECO:0000313" key="2">
    <source>
        <dbReference type="Proteomes" id="UP000294616"/>
    </source>
</evidence>
<dbReference type="EMBL" id="SMGO01000001">
    <property type="protein sequence ID" value="TCK85779.1"/>
    <property type="molecule type" value="Genomic_DNA"/>
</dbReference>
<organism evidence="1 2">
    <name type="scientific">Albibacterium bauzanense</name>
    <dbReference type="NCBI Taxonomy" id="653929"/>
    <lineage>
        <taxon>Bacteria</taxon>
        <taxon>Pseudomonadati</taxon>
        <taxon>Bacteroidota</taxon>
        <taxon>Sphingobacteriia</taxon>
        <taxon>Sphingobacteriales</taxon>
        <taxon>Sphingobacteriaceae</taxon>
        <taxon>Albibacterium</taxon>
    </lineage>
</organism>
<dbReference type="RefSeq" id="WP_132222254.1">
    <property type="nucleotide sequence ID" value="NZ_SMGO01000001.1"/>
</dbReference>
<sequence>MNKLILVISLFFCFLDSKAQMLEWDFGFFGFADNHEYSASDRDSPTLIGLQFSPEVGLLVDSTHRVRFGVNILHEFGSSKISSKINPTIYYNYTKKSINFYMGVFPRVGLVDGFSRALLSDTLQYYRPNLSGMLFRYEKKHIFQQVWIDWNSKQTETQREQFLVGLSGNVKVGDFSFGHEAVLWHNALPKNHDATIHLQDNAALIGWFGMNLSPHVKLDSLALSVGGLFSFSRDRSLGYWTTPKGLIVEGHIAYKAFYIHDVLYIGESQAIALGDSFYSESKYNRLDLGWEPFRKNRLSAKLVLSFHFTPGAIDNQQALNLRYNIGAKHKLKDNWY</sequence>
<protein>
    <submittedName>
        <fullName evidence="1">Uncharacterized protein</fullName>
    </submittedName>
</protein>
<dbReference type="OrthoDB" id="1016806at2"/>
<comment type="caution">
    <text evidence="1">The sequence shown here is derived from an EMBL/GenBank/DDBJ whole genome shotgun (WGS) entry which is preliminary data.</text>
</comment>
<name>A0A4R1M7G2_9SPHI</name>
<gene>
    <name evidence="1" type="ORF">C8N28_1095</name>
</gene>
<reference evidence="1 2" key="1">
    <citation type="submission" date="2019-03" db="EMBL/GenBank/DDBJ databases">
        <title>Genomic Encyclopedia of Archaeal and Bacterial Type Strains, Phase II (KMG-II): from individual species to whole genera.</title>
        <authorList>
            <person name="Goeker M."/>
        </authorList>
    </citation>
    <scope>NUCLEOTIDE SEQUENCE [LARGE SCALE GENOMIC DNA]</scope>
    <source>
        <strain evidence="1 2">DSM 22554</strain>
    </source>
</reference>
<evidence type="ECO:0000313" key="1">
    <source>
        <dbReference type="EMBL" id="TCK85779.1"/>
    </source>
</evidence>
<keyword evidence="2" id="KW-1185">Reference proteome</keyword>
<proteinExistence type="predicted"/>
<dbReference type="Proteomes" id="UP000294616">
    <property type="component" value="Unassembled WGS sequence"/>
</dbReference>
<accession>A0A4R1M7G2</accession>
<dbReference type="AlphaFoldDB" id="A0A4R1M7G2"/>